<dbReference type="Proteomes" id="UP000299102">
    <property type="component" value="Unassembled WGS sequence"/>
</dbReference>
<name>A0A4C1Y3X3_EUMVA</name>
<reference evidence="1 2" key="1">
    <citation type="journal article" date="2019" name="Commun. Biol.">
        <title>The bagworm genome reveals a unique fibroin gene that provides high tensile strength.</title>
        <authorList>
            <person name="Kono N."/>
            <person name="Nakamura H."/>
            <person name="Ohtoshi R."/>
            <person name="Tomita M."/>
            <person name="Numata K."/>
            <person name="Arakawa K."/>
        </authorList>
    </citation>
    <scope>NUCLEOTIDE SEQUENCE [LARGE SCALE GENOMIC DNA]</scope>
</reference>
<organism evidence="1 2">
    <name type="scientific">Eumeta variegata</name>
    <name type="common">Bagworm moth</name>
    <name type="synonym">Eumeta japonica</name>
    <dbReference type="NCBI Taxonomy" id="151549"/>
    <lineage>
        <taxon>Eukaryota</taxon>
        <taxon>Metazoa</taxon>
        <taxon>Ecdysozoa</taxon>
        <taxon>Arthropoda</taxon>
        <taxon>Hexapoda</taxon>
        <taxon>Insecta</taxon>
        <taxon>Pterygota</taxon>
        <taxon>Neoptera</taxon>
        <taxon>Endopterygota</taxon>
        <taxon>Lepidoptera</taxon>
        <taxon>Glossata</taxon>
        <taxon>Ditrysia</taxon>
        <taxon>Tineoidea</taxon>
        <taxon>Psychidae</taxon>
        <taxon>Oiketicinae</taxon>
        <taxon>Eumeta</taxon>
    </lineage>
</organism>
<dbReference type="EMBL" id="BGZK01001091">
    <property type="protein sequence ID" value="GBP70921.1"/>
    <property type="molecule type" value="Genomic_DNA"/>
</dbReference>
<proteinExistence type="predicted"/>
<comment type="caution">
    <text evidence="1">The sequence shown here is derived from an EMBL/GenBank/DDBJ whole genome shotgun (WGS) entry which is preliminary data.</text>
</comment>
<gene>
    <name evidence="1" type="ORF">EVAR_97768_1</name>
</gene>
<sequence length="101" mass="11362">MSMTLPQVCIVASMFSERQTRRFYAIMRKLLLPRWSANTVVPTAFFAKWRIGASPDDGVLDAAAMQSGRLGLRHRIVISCFSLFATSPGLRSRDGYETTKF</sequence>
<keyword evidence="2" id="KW-1185">Reference proteome</keyword>
<accession>A0A4C1Y3X3</accession>
<dbReference type="AlphaFoldDB" id="A0A4C1Y3X3"/>
<evidence type="ECO:0000313" key="1">
    <source>
        <dbReference type="EMBL" id="GBP70921.1"/>
    </source>
</evidence>
<protein>
    <submittedName>
        <fullName evidence="1">Uncharacterized protein</fullName>
    </submittedName>
</protein>
<evidence type="ECO:0000313" key="2">
    <source>
        <dbReference type="Proteomes" id="UP000299102"/>
    </source>
</evidence>